<evidence type="ECO:0000313" key="2">
    <source>
        <dbReference type="Proteomes" id="UP001060215"/>
    </source>
</evidence>
<comment type="caution">
    <text evidence="1">The sequence shown here is derived from an EMBL/GenBank/DDBJ whole genome shotgun (WGS) entry which is preliminary data.</text>
</comment>
<gene>
    <name evidence="1" type="ORF">LOK49_LG11G00409</name>
</gene>
<dbReference type="EMBL" id="CM045769">
    <property type="protein sequence ID" value="KAI7993545.1"/>
    <property type="molecule type" value="Genomic_DNA"/>
</dbReference>
<keyword evidence="2" id="KW-1185">Reference proteome</keyword>
<name>A0ACC0FXS0_9ERIC</name>
<accession>A0ACC0FXS0</accession>
<evidence type="ECO:0000313" key="1">
    <source>
        <dbReference type="EMBL" id="KAI7993545.1"/>
    </source>
</evidence>
<protein>
    <submittedName>
        <fullName evidence="1">Uncharacterized protein</fullName>
    </submittedName>
</protein>
<dbReference type="Proteomes" id="UP001060215">
    <property type="component" value="Chromosome 12"/>
</dbReference>
<reference evidence="1 2" key="1">
    <citation type="journal article" date="2022" name="Plant J.">
        <title>Chromosome-level genome of Camellia lanceoleosa provides a valuable resource for understanding genome evolution and self-incompatibility.</title>
        <authorList>
            <person name="Gong W."/>
            <person name="Xiao S."/>
            <person name="Wang L."/>
            <person name="Liao Z."/>
            <person name="Chang Y."/>
            <person name="Mo W."/>
            <person name="Hu G."/>
            <person name="Li W."/>
            <person name="Zhao G."/>
            <person name="Zhu H."/>
            <person name="Hu X."/>
            <person name="Ji K."/>
            <person name="Xiang X."/>
            <person name="Song Q."/>
            <person name="Yuan D."/>
            <person name="Jin S."/>
            <person name="Zhang L."/>
        </authorList>
    </citation>
    <scope>NUCLEOTIDE SEQUENCE [LARGE SCALE GENOMIC DNA]</scope>
    <source>
        <strain evidence="1">SQ_2022a</strain>
    </source>
</reference>
<sequence length="187" mass="21729">MSLEENDQIQTLYGDLQLLKTNLNDLQVKFFEHEQVKNLEARLRDLAYEAENTIDSFLVYVFSTKNIKMKKMEASTVEEIKKDRSFKFNTFLNNYMYRMKIKKDLSLNLEHVKEEIEAIKTEMMGIYDMGLEATIQVGCFSSNGNSNPTRANTNPTTWCALEEEIMVGFEDEALTLKEQLTRGPKQL</sequence>
<proteinExistence type="predicted"/>
<organism evidence="1 2">
    <name type="scientific">Camellia lanceoleosa</name>
    <dbReference type="NCBI Taxonomy" id="1840588"/>
    <lineage>
        <taxon>Eukaryota</taxon>
        <taxon>Viridiplantae</taxon>
        <taxon>Streptophyta</taxon>
        <taxon>Embryophyta</taxon>
        <taxon>Tracheophyta</taxon>
        <taxon>Spermatophyta</taxon>
        <taxon>Magnoliopsida</taxon>
        <taxon>eudicotyledons</taxon>
        <taxon>Gunneridae</taxon>
        <taxon>Pentapetalae</taxon>
        <taxon>asterids</taxon>
        <taxon>Ericales</taxon>
        <taxon>Theaceae</taxon>
        <taxon>Camellia</taxon>
    </lineage>
</organism>